<evidence type="ECO:0000259" key="1">
    <source>
        <dbReference type="PROSITE" id="PS51186"/>
    </source>
</evidence>
<dbReference type="Gene3D" id="3.40.630.30">
    <property type="match status" value="1"/>
</dbReference>
<gene>
    <name evidence="2" type="ORF">GGX14DRAFT_368566</name>
</gene>
<feature type="domain" description="N-acetyltransferase" evidence="1">
    <location>
        <begin position="30"/>
        <end position="177"/>
    </location>
</feature>
<dbReference type="GO" id="GO:0016747">
    <property type="term" value="F:acyltransferase activity, transferring groups other than amino-acyl groups"/>
    <property type="evidence" value="ECO:0007669"/>
    <property type="project" value="InterPro"/>
</dbReference>
<dbReference type="InterPro" id="IPR000182">
    <property type="entry name" value="GNAT_dom"/>
</dbReference>
<organism evidence="2 3">
    <name type="scientific">Mycena pura</name>
    <dbReference type="NCBI Taxonomy" id="153505"/>
    <lineage>
        <taxon>Eukaryota</taxon>
        <taxon>Fungi</taxon>
        <taxon>Dikarya</taxon>
        <taxon>Basidiomycota</taxon>
        <taxon>Agaricomycotina</taxon>
        <taxon>Agaricomycetes</taxon>
        <taxon>Agaricomycetidae</taxon>
        <taxon>Agaricales</taxon>
        <taxon>Marasmiineae</taxon>
        <taxon>Mycenaceae</taxon>
        <taxon>Mycena</taxon>
    </lineage>
</organism>
<accession>A0AAD6Y871</accession>
<name>A0AAD6Y871_9AGAR</name>
<dbReference type="SUPFAM" id="SSF55729">
    <property type="entry name" value="Acyl-CoA N-acyltransferases (Nat)"/>
    <property type="match status" value="1"/>
</dbReference>
<evidence type="ECO:0000313" key="3">
    <source>
        <dbReference type="Proteomes" id="UP001219525"/>
    </source>
</evidence>
<sequence>MTLDGSLLSMSGRLRLMPPSSADDQFFAQLRCHPETRRYMPFPEHFTLEATRERRVARAADETIIDFSIHTVPSDAQSATKYVGSISIFDIDEGDRSCEAGIAVWPESFRAGIATDAMHRALTHVFEERQLHRVTFQTGVNNAAMCGWLERFGAILEGTLREAWSDGHGGYMDAFLYSILEQDWTNTVKAKLEERIKLMQI</sequence>
<dbReference type="AlphaFoldDB" id="A0AAD6Y871"/>
<dbReference type="EMBL" id="JARJCW010000046">
    <property type="protein sequence ID" value="KAJ7204790.1"/>
    <property type="molecule type" value="Genomic_DNA"/>
</dbReference>
<reference evidence="2" key="1">
    <citation type="submission" date="2023-03" db="EMBL/GenBank/DDBJ databases">
        <title>Massive genome expansion in bonnet fungi (Mycena s.s.) driven by repeated elements and novel gene families across ecological guilds.</title>
        <authorList>
            <consortium name="Lawrence Berkeley National Laboratory"/>
            <person name="Harder C.B."/>
            <person name="Miyauchi S."/>
            <person name="Viragh M."/>
            <person name="Kuo A."/>
            <person name="Thoen E."/>
            <person name="Andreopoulos B."/>
            <person name="Lu D."/>
            <person name="Skrede I."/>
            <person name="Drula E."/>
            <person name="Henrissat B."/>
            <person name="Morin E."/>
            <person name="Kohler A."/>
            <person name="Barry K."/>
            <person name="LaButti K."/>
            <person name="Morin E."/>
            <person name="Salamov A."/>
            <person name="Lipzen A."/>
            <person name="Mereny Z."/>
            <person name="Hegedus B."/>
            <person name="Baldrian P."/>
            <person name="Stursova M."/>
            <person name="Weitz H."/>
            <person name="Taylor A."/>
            <person name="Grigoriev I.V."/>
            <person name="Nagy L.G."/>
            <person name="Martin F."/>
            <person name="Kauserud H."/>
        </authorList>
    </citation>
    <scope>NUCLEOTIDE SEQUENCE</scope>
    <source>
        <strain evidence="2">9144</strain>
    </source>
</reference>
<dbReference type="PANTHER" id="PTHR43610">
    <property type="entry name" value="BLL6696 PROTEIN"/>
    <property type="match status" value="1"/>
</dbReference>
<dbReference type="Proteomes" id="UP001219525">
    <property type="component" value="Unassembled WGS sequence"/>
</dbReference>
<dbReference type="PROSITE" id="PS51186">
    <property type="entry name" value="GNAT"/>
    <property type="match status" value="1"/>
</dbReference>
<dbReference type="InterPro" id="IPR016181">
    <property type="entry name" value="Acyl_CoA_acyltransferase"/>
</dbReference>
<evidence type="ECO:0000313" key="2">
    <source>
        <dbReference type="EMBL" id="KAJ7204790.1"/>
    </source>
</evidence>
<comment type="caution">
    <text evidence="2">The sequence shown here is derived from an EMBL/GenBank/DDBJ whole genome shotgun (WGS) entry which is preliminary data.</text>
</comment>
<keyword evidence="3" id="KW-1185">Reference proteome</keyword>
<dbReference type="PANTHER" id="PTHR43610:SF1">
    <property type="entry name" value="N-ACETYLTRANSFERASE DOMAIN-CONTAINING PROTEIN"/>
    <property type="match status" value="1"/>
</dbReference>
<proteinExistence type="predicted"/>
<dbReference type="Pfam" id="PF13302">
    <property type="entry name" value="Acetyltransf_3"/>
    <property type="match status" value="1"/>
</dbReference>
<protein>
    <submittedName>
        <fullName evidence="2">Acyl-CoA N-acyltransferase</fullName>
    </submittedName>
</protein>